<keyword evidence="4" id="KW-1185">Reference proteome</keyword>
<feature type="signal peptide" evidence="2">
    <location>
        <begin position="1"/>
        <end position="26"/>
    </location>
</feature>
<protein>
    <submittedName>
        <fullName evidence="3">RcnB family protein</fullName>
    </submittedName>
</protein>
<accession>A0ABV2D0K9</accession>
<organism evidence="3 4">
    <name type="scientific">Novosphingobium kalidii</name>
    <dbReference type="NCBI Taxonomy" id="3230299"/>
    <lineage>
        <taxon>Bacteria</taxon>
        <taxon>Pseudomonadati</taxon>
        <taxon>Pseudomonadota</taxon>
        <taxon>Alphaproteobacteria</taxon>
        <taxon>Sphingomonadales</taxon>
        <taxon>Sphingomonadaceae</taxon>
        <taxon>Novosphingobium</taxon>
    </lineage>
</organism>
<proteinExistence type="predicted"/>
<dbReference type="Pfam" id="PF11776">
    <property type="entry name" value="RcnB"/>
    <property type="match status" value="1"/>
</dbReference>
<evidence type="ECO:0000256" key="2">
    <source>
        <dbReference type="SAM" id="SignalP"/>
    </source>
</evidence>
<reference evidence="3 4" key="1">
    <citation type="submission" date="2024-07" db="EMBL/GenBank/DDBJ databases">
        <title>Novosphingobium kalidii RD2P27.</title>
        <authorList>
            <person name="Sun J.-Q."/>
        </authorList>
    </citation>
    <scope>NUCLEOTIDE SEQUENCE [LARGE SCALE GENOMIC DNA]</scope>
    <source>
        <strain evidence="3 4">RD2P27</strain>
    </source>
</reference>
<feature type="region of interest" description="Disordered" evidence="1">
    <location>
        <begin position="34"/>
        <end position="53"/>
    </location>
</feature>
<name>A0ABV2D0K9_9SPHN</name>
<evidence type="ECO:0000313" key="3">
    <source>
        <dbReference type="EMBL" id="MET1755235.1"/>
    </source>
</evidence>
<comment type="caution">
    <text evidence="3">The sequence shown here is derived from an EMBL/GenBank/DDBJ whole genome shotgun (WGS) entry which is preliminary data.</text>
</comment>
<sequence>MRRIIMATLVASALVPAALIPVAAHAQSAREVRESAREVRRDQRDLREAQHYGDRRDVRRAERDLRDSRRELRQDWRDHRRANRNDYRRPAYAGPRGYAYRPVGAGHRFEPAYYGRRYWINDYRRYRLPSPGRGARWVRYGNDVALVNMSNGRVLRVYERSFW</sequence>
<evidence type="ECO:0000256" key="1">
    <source>
        <dbReference type="SAM" id="MobiDB-lite"/>
    </source>
</evidence>
<dbReference type="EMBL" id="JBEWLY010000013">
    <property type="protein sequence ID" value="MET1755235.1"/>
    <property type="molecule type" value="Genomic_DNA"/>
</dbReference>
<dbReference type="RefSeq" id="WP_353983710.1">
    <property type="nucleotide sequence ID" value="NZ_JBEWLY010000013.1"/>
</dbReference>
<feature type="chain" id="PRO_5046553923" evidence="2">
    <location>
        <begin position="27"/>
        <end position="163"/>
    </location>
</feature>
<keyword evidence="2" id="KW-0732">Signal</keyword>
<dbReference type="Gene3D" id="3.10.450.160">
    <property type="entry name" value="inner membrane protein cigr"/>
    <property type="match status" value="1"/>
</dbReference>
<evidence type="ECO:0000313" key="4">
    <source>
        <dbReference type="Proteomes" id="UP001548713"/>
    </source>
</evidence>
<gene>
    <name evidence="3" type="ORF">ABVV53_07170</name>
</gene>
<dbReference type="Proteomes" id="UP001548713">
    <property type="component" value="Unassembled WGS sequence"/>
</dbReference>
<dbReference type="InterPro" id="IPR024572">
    <property type="entry name" value="RcnB"/>
</dbReference>